<dbReference type="Proteomes" id="UP001314170">
    <property type="component" value="Unassembled WGS sequence"/>
</dbReference>
<dbReference type="AlphaFoldDB" id="A0AAV1RL42"/>
<proteinExistence type="predicted"/>
<accession>A0AAV1RL42</accession>
<name>A0AAV1RL42_9ROSI</name>
<dbReference type="EMBL" id="CAWUPB010001010">
    <property type="protein sequence ID" value="CAK7337160.1"/>
    <property type="molecule type" value="Genomic_DNA"/>
</dbReference>
<evidence type="ECO:0000313" key="1">
    <source>
        <dbReference type="EMBL" id="CAK7337160.1"/>
    </source>
</evidence>
<comment type="caution">
    <text evidence="1">The sequence shown here is derived from an EMBL/GenBank/DDBJ whole genome shotgun (WGS) entry which is preliminary data.</text>
</comment>
<keyword evidence="2" id="KW-1185">Reference proteome</keyword>
<sequence length="65" mass="7405">MDTVEKKEVCFKVKDASNVTMDVESSKPSCVATTTLSIHGTRDVQKVVKEIRDEHKTAYDYRKEV</sequence>
<evidence type="ECO:0000313" key="2">
    <source>
        <dbReference type="Proteomes" id="UP001314170"/>
    </source>
</evidence>
<gene>
    <name evidence="1" type="ORF">DCAF_LOCUS12187</name>
</gene>
<organism evidence="1 2">
    <name type="scientific">Dovyalis caffra</name>
    <dbReference type="NCBI Taxonomy" id="77055"/>
    <lineage>
        <taxon>Eukaryota</taxon>
        <taxon>Viridiplantae</taxon>
        <taxon>Streptophyta</taxon>
        <taxon>Embryophyta</taxon>
        <taxon>Tracheophyta</taxon>
        <taxon>Spermatophyta</taxon>
        <taxon>Magnoliopsida</taxon>
        <taxon>eudicotyledons</taxon>
        <taxon>Gunneridae</taxon>
        <taxon>Pentapetalae</taxon>
        <taxon>rosids</taxon>
        <taxon>fabids</taxon>
        <taxon>Malpighiales</taxon>
        <taxon>Salicaceae</taxon>
        <taxon>Flacourtieae</taxon>
        <taxon>Dovyalis</taxon>
    </lineage>
</organism>
<protein>
    <submittedName>
        <fullName evidence="1">Uncharacterized protein</fullName>
    </submittedName>
</protein>
<reference evidence="1 2" key="1">
    <citation type="submission" date="2024-01" db="EMBL/GenBank/DDBJ databases">
        <authorList>
            <person name="Waweru B."/>
        </authorList>
    </citation>
    <scope>NUCLEOTIDE SEQUENCE [LARGE SCALE GENOMIC DNA]</scope>
</reference>
<feature type="non-terminal residue" evidence="1">
    <location>
        <position position="65"/>
    </location>
</feature>